<dbReference type="CDD" id="cd11029">
    <property type="entry name" value="CYP107-like"/>
    <property type="match status" value="1"/>
</dbReference>
<evidence type="ECO:0000256" key="1">
    <source>
        <dbReference type="ARBA" id="ARBA00010617"/>
    </source>
</evidence>
<dbReference type="InterPro" id="IPR002397">
    <property type="entry name" value="Cyt_P450_B"/>
</dbReference>
<dbReference type="STRING" id="930152.SAMN05216565_10778"/>
<evidence type="ECO:0000256" key="3">
    <source>
        <dbReference type="ARBA" id="ARBA00022723"/>
    </source>
</evidence>
<keyword evidence="4 7" id="KW-0560">Oxidoreductase</keyword>
<dbReference type="InterPro" id="IPR001128">
    <property type="entry name" value="Cyt_P450"/>
</dbReference>
<dbReference type="Gene3D" id="1.10.630.10">
    <property type="entry name" value="Cytochrome P450"/>
    <property type="match status" value="1"/>
</dbReference>
<dbReference type="SUPFAM" id="SSF48264">
    <property type="entry name" value="Cytochrome P450"/>
    <property type="match status" value="1"/>
</dbReference>
<dbReference type="RefSeq" id="WP_090855701.1">
    <property type="nucleotide sequence ID" value="NZ_FNJU01000007.1"/>
</dbReference>
<dbReference type="InterPro" id="IPR036396">
    <property type="entry name" value="Cyt_P450_sf"/>
</dbReference>
<dbReference type="GO" id="GO:0016705">
    <property type="term" value="F:oxidoreductase activity, acting on paired donors, with incorporation or reduction of molecular oxygen"/>
    <property type="evidence" value="ECO:0007669"/>
    <property type="project" value="InterPro"/>
</dbReference>
<dbReference type="FunFam" id="1.10.630.10:FF:000018">
    <property type="entry name" value="Cytochrome P450 monooxygenase"/>
    <property type="match status" value="1"/>
</dbReference>
<evidence type="ECO:0000256" key="5">
    <source>
        <dbReference type="ARBA" id="ARBA00023004"/>
    </source>
</evidence>
<protein>
    <submittedName>
        <fullName evidence="8">Cytochrome P450</fullName>
    </submittedName>
</protein>
<dbReference type="PANTHER" id="PTHR46696:SF1">
    <property type="entry name" value="CYTOCHROME P450 YJIB-RELATED"/>
    <property type="match status" value="1"/>
</dbReference>
<evidence type="ECO:0000256" key="2">
    <source>
        <dbReference type="ARBA" id="ARBA00022617"/>
    </source>
</evidence>
<evidence type="ECO:0000256" key="4">
    <source>
        <dbReference type="ARBA" id="ARBA00023002"/>
    </source>
</evidence>
<evidence type="ECO:0000313" key="9">
    <source>
        <dbReference type="Proteomes" id="UP000199159"/>
    </source>
</evidence>
<keyword evidence="9" id="KW-1185">Reference proteome</keyword>
<keyword evidence="2 7" id="KW-0349">Heme</keyword>
<keyword evidence="5 7" id="KW-0408">Iron</keyword>
<organism evidence="8 9">
    <name type="scientific">Litchfieldia salsa</name>
    <dbReference type="NCBI Taxonomy" id="930152"/>
    <lineage>
        <taxon>Bacteria</taxon>
        <taxon>Bacillati</taxon>
        <taxon>Bacillota</taxon>
        <taxon>Bacilli</taxon>
        <taxon>Bacillales</taxon>
        <taxon>Bacillaceae</taxon>
        <taxon>Litchfieldia</taxon>
    </lineage>
</organism>
<dbReference type="GO" id="GO:0004497">
    <property type="term" value="F:monooxygenase activity"/>
    <property type="evidence" value="ECO:0007669"/>
    <property type="project" value="UniProtKB-KW"/>
</dbReference>
<name>A0A1H0VNF0_9BACI</name>
<dbReference type="EMBL" id="FNJU01000007">
    <property type="protein sequence ID" value="SDP79626.1"/>
    <property type="molecule type" value="Genomic_DNA"/>
</dbReference>
<dbReference type="Pfam" id="PF00067">
    <property type="entry name" value="p450"/>
    <property type="match status" value="1"/>
</dbReference>
<dbReference type="AlphaFoldDB" id="A0A1H0VNF0"/>
<keyword evidence="3 7" id="KW-0479">Metal-binding</keyword>
<dbReference type="GO" id="GO:0020037">
    <property type="term" value="F:heme binding"/>
    <property type="evidence" value="ECO:0007669"/>
    <property type="project" value="InterPro"/>
</dbReference>
<dbReference type="PRINTS" id="PR00385">
    <property type="entry name" value="P450"/>
</dbReference>
<proteinExistence type="inferred from homology"/>
<dbReference type="GO" id="GO:0005506">
    <property type="term" value="F:iron ion binding"/>
    <property type="evidence" value="ECO:0007669"/>
    <property type="project" value="InterPro"/>
</dbReference>
<evidence type="ECO:0000256" key="7">
    <source>
        <dbReference type="RuleBase" id="RU000461"/>
    </source>
</evidence>
<dbReference type="Proteomes" id="UP000199159">
    <property type="component" value="Unassembled WGS sequence"/>
</dbReference>
<dbReference type="PRINTS" id="PR00359">
    <property type="entry name" value="BP450"/>
</dbReference>
<accession>A0A1H0VNF0</accession>
<reference evidence="9" key="1">
    <citation type="submission" date="2016-10" db="EMBL/GenBank/DDBJ databases">
        <authorList>
            <person name="Varghese N."/>
            <person name="Submissions S."/>
        </authorList>
    </citation>
    <scope>NUCLEOTIDE SEQUENCE [LARGE SCALE GENOMIC DNA]</scope>
    <source>
        <strain evidence="9">IBRC-M10078</strain>
    </source>
</reference>
<gene>
    <name evidence="8" type="ORF">SAMN05216565_10778</name>
</gene>
<keyword evidence="6 7" id="KW-0503">Monooxygenase</keyword>
<sequence>MNHSVEHKPEQAILRVLSGKSSEDPFPLFAQLRDMGSVIPIPIPMGESDNQAWIVTHLEEAMKVLKDQEHFCVDPKSIHKNSKIQDSLIGKTDSSSSSLFLSNSLNAIDEPDHKRLRTLVSKAFTPRYMESLRPRVQKLAVELLDKVQDQGEMDLVKDFANPLPVNVISDMIGVPKSDHPMIHEWSEGIANGLGLGTSNPQTTESLKEFGDYIKELVAHKRKQPSDDLISQLIAIEEEGDRLDERELISMLQLLIFAGHETTSTLISTGTLMLLDHPDQLEMVKANHSLIPAAVEEMLRFNGPSTIGGPRYALKDHVLGGKQIKRGDMIFPLLKSANRDGKHFANSEELDVTRNIKRHLAFGQGVHMCLGAPLARVEGDIAFTTLLSRMPNLRLSIPREDVKWKFKLAAQGLESLPVSF</sequence>
<dbReference type="PANTHER" id="PTHR46696">
    <property type="entry name" value="P450, PUTATIVE (EUROFUNG)-RELATED"/>
    <property type="match status" value="1"/>
</dbReference>
<dbReference type="OrthoDB" id="9801155at2"/>
<dbReference type="InterPro" id="IPR017972">
    <property type="entry name" value="Cyt_P450_CS"/>
</dbReference>
<comment type="similarity">
    <text evidence="1 7">Belongs to the cytochrome P450 family.</text>
</comment>
<evidence type="ECO:0000313" key="8">
    <source>
        <dbReference type="EMBL" id="SDP79626.1"/>
    </source>
</evidence>
<evidence type="ECO:0000256" key="6">
    <source>
        <dbReference type="ARBA" id="ARBA00023033"/>
    </source>
</evidence>
<dbReference type="PROSITE" id="PS00086">
    <property type="entry name" value="CYTOCHROME_P450"/>
    <property type="match status" value="1"/>
</dbReference>